<organism evidence="1 2">
    <name type="scientific">Heterodera schachtii</name>
    <name type="common">Sugarbeet cyst nematode worm</name>
    <name type="synonym">Tylenchus schachtii</name>
    <dbReference type="NCBI Taxonomy" id="97005"/>
    <lineage>
        <taxon>Eukaryota</taxon>
        <taxon>Metazoa</taxon>
        <taxon>Ecdysozoa</taxon>
        <taxon>Nematoda</taxon>
        <taxon>Chromadorea</taxon>
        <taxon>Rhabditida</taxon>
        <taxon>Tylenchina</taxon>
        <taxon>Tylenchomorpha</taxon>
        <taxon>Tylenchoidea</taxon>
        <taxon>Heteroderidae</taxon>
        <taxon>Heteroderinae</taxon>
        <taxon>Heterodera</taxon>
    </lineage>
</organism>
<dbReference type="AlphaFoldDB" id="A0ABD2IF15"/>
<gene>
    <name evidence="1" type="ORF">niasHS_014584</name>
</gene>
<accession>A0ABD2IF15</accession>
<keyword evidence="2" id="KW-1185">Reference proteome</keyword>
<name>A0ABD2IF15_HETSC</name>
<reference evidence="1 2" key="1">
    <citation type="submission" date="2024-10" db="EMBL/GenBank/DDBJ databases">
        <authorList>
            <person name="Kim D."/>
        </authorList>
    </citation>
    <scope>NUCLEOTIDE SEQUENCE [LARGE SCALE GENOMIC DNA]</scope>
    <source>
        <strain evidence="1">Taebaek</strain>
    </source>
</reference>
<dbReference type="Proteomes" id="UP001620645">
    <property type="component" value="Unassembled WGS sequence"/>
</dbReference>
<protein>
    <submittedName>
        <fullName evidence="1">Uncharacterized protein</fullName>
    </submittedName>
</protein>
<comment type="caution">
    <text evidence="1">The sequence shown here is derived from an EMBL/GenBank/DDBJ whole genome shotgun (WGS) entry which is preliminary data.</text>
</comment>
<evidence type="ECO:0000313" key="1">
    <source>
        <dbReference type="EMBL" id="KAL3078802.1"/>
    </source>
</evidence>
<dbReference type="EMBL" id="JBICCN010000309">
    <property type="protein sequence ID" value="KAL3078802.1"/>
    <property type="molecule type" value="Genomic_DNA"/>
</dbReference>
<proteinExistence type="predicted"/>
<sequence>MQKLCNLLNNEIAHLDELFDEVSAVNQTLAGIPEEFWLKSAEDKWKGIFEADAAIEGYKNLFRHPMHSWNEFFHWQAVN</sequence>
<evidence type="ECO:0000313" key="2">
    <source>
        <dbReference type="Proteomes" id="UP001620645"/>
    </source>
</evidence>